<dbReference type="SUPFAM" id="SSF52047">
    <property type="entry name" value="RNI-like"/>
    <property type="match status" value="1"/>
</dbReference>
<reference evidence="1 2" key="1">
    <citation type="submission" date="2014-02" db="EMBL/GenBank/DDBJ databases">
        <title>Transposable element dynamics among asymbiotic and ectomycorrhizal Amanita fungi.</title>
        <authorList>
            <consortium name="DOE Joint Genome Institute"/>
            <person name="Hess J."/>
            <person name="Skrede I."/>
            <person name="Wolfe B."/>
            <person name="LaButti K."/>
            <person name="Ohm R.A."/>
            <person name="Grigoriev I.V."/>
            <person name="Pringle A."/>
        </authorList>
    </citation>
    <scope>NUCLEOTIDE SEQUENCE [LARGE SCALE GENOMIC DNA]</scope>
    <source>
        <strain evidence="1 2">SKay4041</strain>
    </source>
</reference>
<gene>
    <name evidence="1" type="ORF">AMATHDRAFT_69262</name>
</gene>
<organism evidence="1 2">
    <name type="scientific">Amanita thiersii Skay4041</name>
    <dbReference type="NCBI Taxonomy" id="703135"/>
    <lineage>
        <taxon>Eukaryota</taxon>
        <taxon>Fungi</taxon>
        <taxon>Dikarya</taxon>
        <taxon>Basidiomycota</taxon>
        <taxon>Agaricomycotina</taxon>
        <taxon>Agaricomycetes</taxon>
        <taxon>Agaricomycetidae</taxon>
        <taxon>Agaricales</taxon>
        <taxon>Pluteineae</taxon>
        <taxon>Amanitaceae</taxon>
        <taxon>Amanita</taxon>
    </lineage>
</organism>
<evidence type="ECO:0000313" key="1">
    <source>
        <dbReference type="EMBL" id="PFH46714.1"/>
    </source>
</evidence>
<dbReference type="AlphaFoldDB" id="A0A2A9NBL6"/>
<proteinExistence type="predicted"/>
<dbReference type="EMBL" id="KZ302165">
    <property type="protein sequence ID" value="PFH46714.1"/>
    <property type="molecule type" value="Genomic_DNA"/>
</dbReference>
<dbReference type="Proteomes" id="UP000242287">
    <property type="component" value="Unassembled WGS sequence"/>
</dbReference>
<name>A0A2A9NBL6_9AGAR</name>
<sequence>MQILLALVREGEARLSAPDRRFSSIGACVRKLYIRGNGYESRRFSSFQTPPIVKRICWVIQHSLPNLHILDWSRTFFLTQDDITCILKSPVKHLYLHGPTFEKSCLDIEKLPSAALETVSVDLCSNSSEEDCAFSGFVTHLVRSSANTLREFVFESAAPGISGAFADDIRFPKFRSVVLKSVLDHDCLLQTLLGESTCIRSLTAWSLDPIIRQFLASRGYIATLQAFHWISEFTSDCEPFFNFIEANPQLTTLELTDPLPSSLLDIHLLPTLKKEFHNLTSLRIIWGCDNIPQESLKLIASIQTLKNLALSAASPSQWHRMAWKIDHDSLLTALKPLCHLERLTLMADTYSSDCKHSLLSSEPSSYYFTQALPEEVSISDYINKEEMSVYHNMDVSNIDAVLALRDKLYGLAWERWHCNRMATIASRYAENHPDLRWIFVGQLPFVVVDGCPLLDAKSRDSVGSTIYVKWRLQA</sequence>
<evidence type="ECO:0008006" key="3">
    <source>
        <dbReference type="Google" id="ProtNLM"/>
    </source>
</evidence>
<dbReference type="OrthoDB" id="3257981at2759"/>
<accession>A0A2A9NBL6</accession>
<protein>
    <recommendedName>
        <fullName evidence="3">F-box domain-containing protein</fullName>
    </recommendedName>
</protein>
<evidence type="ECO:0000313" key="2">
    <source>
        <dbReference type="Proteomes" id="UP000242287"/>
    </source>
</evidence>
<keyword evidence="2" id="KW-1185">Reference proteome</keyword>